<reference evidence="2 3" key="1">
    <citation type="journal article" date="2016" name="Mol. Biol. Evol.">
        <title>Comparative Genomics of Early-Diverging Mushroom-Forming Fungi Provides Insights into the Origins of Lignocellulose Decay Capabilities.</title>
        <authorList>
            <person name="Nagy L.G."/>
            <person name="Riley R."/>
            <person name="Tritt A."/>
            <person name="Adam C."/>
            <person name="Daum C."/>
            <person name="Floudas D."/>
            <person name="Sun H."/>
            <person name="Yadav J.S."/>
            <person name="Pangilinan J."/>
            <person name="Larsson K.H."/>
            <person name="Matsuura K."/>
            <person name="Barry K."/>
            <person name="Labutti K."/>
            <person name="Kuo R."/>
            <person name="Ohm R.A."/>
            <person name="Bhattacharya S.S."/>
            <person name="Shirouzu T."/>
            <person name="Yoshinaga Y."/>
            <person name="Martin F.M."/>
            <person name="Grigoriev I.V."/>
            <person name="Hibbett D.S."/>
        </authorList>
    </citation>
    <scope>NUCLEOTIDE SEQUENCE [LARGE SCALE GENOMIC DNA]</scope>
    <source>
        <strain evidence="2 3">HHB12733</strain>
    </source>
</reference>
<dbReference type="STRING" id="1353952.A0A165E5S1"/>
<protein>
    <submittedName>
        <fullName evidence="2">Uncharacterized protein</fullName>
    </submittedName>
</protein>
<name>A0A165E5S1_9BASI</name>
<gene>
    <name evidence="2" type="ORF">CALCODRAFT_500172</name>
</gene>
<feature type="compositionally biased region" description="Low complexity" evidence="1">
    <location>
        <begin position="8"/>
        <end position="19"/>
    </location>
</feature>
<dbReference type="AlphaFoldDB" id="A0A165E5S1"/>
<evidence type="ECO:0000313" key="3">
    <source>
        <dbReference type="Proteomes" id="UP000076842"/>
    </source>
</evidence>
<feature type="region of interest" description="Disordered" evidence="1">
    <location>
        <begin position="1"/>
        <end position="28"/>
    </location>
</feature>
<evidence type="ECO:0000313" key="2">
    <source>
        <dbReference type="EMBL" id="KZT54154.1"/>
    </source>
</evidence>
<dbReference type="InParanoid" id="A0A165E5S1"/>
<proteinExistence type="predicted"/>
<sequence length="74" mass="8280">MSVRTSRRAATASIARSRAPYTPCSMSPAREPSLQLAKKWYPDVPIQGDLSGHRGFFSCEKARTLLGWEHTETE</sequence>
<dbReference type="Proteomes" id="UP000076842">
    <property type="component" value="Unassembled WGS sequence"/>
</dbReference>
<evidence type="ECO:0000256" key="1">
    <source>
        <dbReference type="SAM" id="MobiDB-lite"/>
    </source>
</evidence>
<keyword evidence="3" id="KW-1185">Reference proteome</keyword>
<organism evidence="2 3">
    <name type="scientific">Calocera cornea HHB12733</name>
    <dbReference type="NCBI Taxonomy" id="1353952"/>
    <lineage>
        <taxon>Eukaryota</taxon>
        <taxon>Fungi</taxon>
        <taxon>Dikarya</taxon>
        <taxon>Basidiomycota</taxon>
        <taxon>Agaricomycotina</taxon>
        <taxon>Dacrymycetes</taxon>
        <taxon>Dacrymycetales</taxon>
        <taxon>Dacrymycetaceae</taxon>
        <taxon>Calocera</taxon>
    </lineage>
</organism>
<dbReference type="OrthoDB" id="202470at2759"/>
<dbReference type="EMBL" id="KV424020">
    <property type="protein sequence ID" value="KZT54154.1"/>
    <property type="molecule type" value="Genomic_DNA"/>
</dbReference>
<accession>A0A165E5S1</accession>